<keyword evidence="6 8" id="KW-0234">DNA repair</keyword>
<dbReference type="EC" id="2.1.1.63" evidence="8"/>
<dbReference type="SUPFAM" id="SSF46767">
    <property type="entry name" value="Methylated DNA-protein cysteine methyltransferase, C-terminal domain"/>
    <property type="match status" value="1"/>
</dbReference>
<keyword evidence="4 8" id="KW-0808">Transferase</keyword>
<comment type="catalytic activity">
    <reaction evidence="1 8">
        <text>a 4-O-methyl-thymidine in DNA + L-cysteinyl-[protein] = a thymidine in DNA + S-methyl-L-cysteinyl-[protein]</text>
        <dbReference type="Rhea" id="RHEA:53428"/>
        <dbReference type="Rhea" id="RHEA-COMP:10131"/>
        <dbReference type="Rhea" id="RHEA-COMP:10132"/>
        <dbReference type="Rhea" id="RHEA-COMP:13555"/>
        <dbReference type="Rhea" id="RHEA-COMP:13556"/>
        <dbReference type="ChEBI" id="CHEBI:29950"/>
        <dbReference type="ChEBI" id="CHEBI:82612"/>
        <dbReference type="ChEBI" id="CHEBI:137386"/>
        <dbReference type="ChEBI" id="CHEBI:137387"/>
        <dbReference type="EC" id="2.1.1.63"/>
    </reaction>
</comment>
<keyword evidence="11" id="KW-1185">Reference proteome</keyword>
<keyword evidence="2 8" id="KW-0963">Cytoplasm</keyword>
<dbReference type="KEGG" id="pbor:BSF38_00701"/>
<comment type="subcellular location">
    <subcellularLocation>
        <location evidence="8">Cytoplasm</location>
    </subcellularLocation>
</comment>
<dbReference type="OrthoDB" id="9783680at2"/>
<comment type="miscellaneous">
    <text evidence="8">This enzyme catalyzes only one turnover and therefore is not strictly catalytic. According to one definition, an enzyme is a biocatalyst that acts repeatedly and over many reaction cycles.</text>
</comment>
<dbReference type="InterPro" id="IPR036217">
    <property type="entry name" value="MethylDNA_cys_MeTrfase_DNAb"/>
</dbReference>
<dbReference type="PANTHER" id="PTHR10815">
    <property type="entry name" value="METHYLATED-DNA--PROTEIN-CYSTEINE METHYLTRANSFERASE"/>
    <property type="match status" value="1"/>
</dbReference>
<dbReference type="STRING" id="1387353.BSF38_00701"/>
<dbReference type="RefSeq" id="WP_076343485.1">
    <property type="nucleotide sequence ID" value="NZ_CP019082.1"/>
</dbReference>
<dbReference type="InterPro" id="IPR014048">
    <property type="entry name" value="MethylDNA_cys_MeTrfase_DNA-bd"/>
</dbReference>
<keyword evidence="5 8" id="KW-0227">DNA damage</keyword>
<evidence type="ECO:0000313" key="11">
    <source>
        <dbReference type="Proteomes" id="UP000186309"/>
    </source>
</evidence>
<evidence type="ECO:0000256" key="6">
    <source>
        <dbReference type="ARBA" id="ARBA00023204"/>
    </source>
</evidence>
<dbReference type="InterPro" id="IPR023546">
    <property type="entry name" value="MGMT"/>
</dbReference>
<dbReference type="Gene3D" id="3.30.160.70">
    <property type="entry name" value="Methylated DNA-protein cysteine methyltransferase domain"/>
    <property type="match status" value="1"/>
</dbReference>
<dbReference type="AlphaFoldDB" id="A0A1U7CK26"/>
<dbReference type="InterPro" id="IPR036631">
    <property type="entry name" value="MGMT_N_sf"/>
</dbReference>
<accession>A0A1U7CK26</accession>
<protein>
    <recommendedName>
        <fullName evidence="8">Methylated-DNA--protein-cysteine methyltransferase</fullName>
        <ecNumber evidence="8">2.1.1.63</ecNumber>
    </recommendedName>
    <alternativeName>
        <fullName evidence="8">6-O-methylguanine-DNA methyltransferase</fullName>
        <shortName evidence="8">MGMT</shortName>
    </alternativeName>
    <alternativeName>
        <fullName evidence="8">O-6-methylguanine-DNA-alkyltransferase</fullName>
    </alternativeName>
</protein>
<dbReference type="GO" id="GO:0006307">
    <property type="term" value="P:DNA alkylation repair"/>
    <property type="evidence" value="ECO:0007669"/>
    <property type="project" value="UniProtKB-UniRule"/>
</dbReference>
<dbReference type="Proteomes" id="UP000186309">
    <property type="component" value="Chromosome"/>
</dbReference>
<sequence length="181" mass="19638">MSTSTHFAWHSSPIGDVLLTSRGGALTSLHMLGLRSETTISDDWIEGGTVLDAARAQLEAYFDGRARGFDLPMQTDGTPFQRRVWEELYKIPYSQTISYAELARRVGKDGAARAVGGANGRNPISIIVPCHRVIAADGTLGGYGGGLDRKLWLLQHEAETLGRDTPKSWTAPTASARRVRG</sequence>
<dbReference type="NCBIfam" id="TIGR00589">
    <property type="entry name" value="ogt"/>
    <property type="match status" value="1"/>
</dbReference>
<dbReference type="GO" id="GO:0032259">
    <property type="term" value="P:methylation"/>
    <property type="evidence" value="ECO:0007669"/>
    <property type="project" value="UniProtKB-KW"/>
</dbReference>
<proteinExistence type="inferred from homology"/>
<dbReference type="GO" id="GO:0003908">
    <property type="term" value="F:methylated-DNA-[protein]-cysteine S-methyltransferase activity"/>
    <property type="evidence" value="ECO:0007669"/>
    <property type="project" value="UniProtKB-UniRule"/>
</dbReference>
<reference evidence="11" key="1">
    <citation type="submission" date="2016-12" db="EMBL/GenBank/DDBJ databases">
        <title>Comparative genomics of four Isosphaeraceae planctomycetes: a common pool of plasmids and glycoside hydrolase genes.</title>
        <authorList>
            <person name="Ivanova A."/>
        </authorList>
    </citation>
    <scope>NUCLEOTIDE SEQUENCE [LARGE SCALE GENOMIC DNA]</scope>
    <source>
        <strain evidence="11">PX4</strain>
    </source>
</reference>
<comment type="similarity">
    <text evidence="8">Belongs to the MGMT family.</text>
</comment>
<dbReference type="PROSITE" id="PS00374">
    <property type="entry name" value="MGMT"/>
    <property type="match status" value="1"/>
</dbReference>
<dbReference type="EMBL" id="CP019082">
    <property type="protein sequence ID" value="APW59285.1"/>
    <property type="molecule type" value="Genomic_DNA"/>
</dbReference>
<gene>
    <name evidence="10" type="primary">ogt</name>
    <name evidence="10" type="ORF">BSF38_00701</name>
</gene>
<evidence type="ECO:0000259" key="9">
    <source>
        <dbReference type="Pfam" id="PF01035"/>
    </source>
</evidence>
<evidence type="ECO:0000256" key="4">
    <source>
        <dbReference type="ARBA" id="ARBA00022679"/>
    </source>
</evidence>
<organism evidence="10 11">
    <name type="scientific">Paludisphaera borealis</name>
    <dbReference type="NCBI Taxonomy" id="1387353"/>
    <lineage>
        <taxon>Bacteria</taxon>
        <taxon>Pseudomonadati</taxon>
        <taxon>Planctomycetota</taxon>
        <taxon>Planctomycetia</taxon>
        <taxon>Isosphaerales</taxon>
        <taxon>Isosphaeraceae</taxon>
        <taxon>Paludisphaera</taxon>
    </lineage>
</organism>
<dbReference type="Gene3D" id="1.10.10.10">
    <property type="entry name" value="Winged helix-like DNA-binding domain superfamily/Winged helix DNA-binding domain"/>
    <property type="match status" value="1"/>
</dbReference>
<keyword evidence="3 8" id="KW-0489">Methyltransferase</keyword>
<evidence type="ECO:0000256" key="3">
    <source>
        <dbReference type="ARBA" id="ARBA00022603"/>
    </source>
</evidence>
<dbReference type="HAMAP" id="MF_00772">
    <property type="entry name" value="OGT"/>
    <property type="match status" value="1"/>
</dbReference>
<dbReference type="SUPFAM" id="SSF53155">
    <property type="entry name" value="Methylated DNA-protein cysteine methyltransferase domain"/>
    <property type="match status" value="1"/>
</dbReference>
<dbReference type="PANTHER" id="PTHR10815:SF5">
    <property type="entry name" value="METHYLATED-DNA--PROTEIN-CYSTEINE METHYLTRANSFERASE"/>
    <property type="match status" value="1"/>
</dbReference>
<dbReference type="InterPro" id="IPR036388">
    <property type="entry name" value="WH-like_DNA-bd_sf"/>
</dbReference>
<feature type="active site" description="Nucleophile; methyl group acceptor" evidence="8">
    <location>
        <position position="130"/>
    </location>
</feature>
<evidence type="ECO:0000256" key="7">
    <source>
        <dbReference type="ARBA" id="ARBA00049348"/>
    </source>
</evidence>
<comment type="function">
    <text evidence="8">Involved in the cellular defense against the biological effects of O6-methylguanine (O6-MeG) and O4-methylthymine (O4-MeT) in DNA. Repairs the methylated nucleobase in DNA by stoichiometrically transferring the methyl group to a cysteine residue in the enzyme. This is a suicide reaction: the enzyme is irreversibly inactivated.</text>
</comment>
<dbReference type="GO" id="GO:0005737">
    <property type="term" value="C:cytoplasm"/>
    <property type="evidence" value="ECO:0007669"/>
    <property type="project" value="UniProtKB-SubCell"/>
</dbReference>
<feature type="domain" description="Methylated-DNA-[protein]-cysteine S-methyltransferase DNA binding" evidence="9">
    <location>
        <begin position="79"/>
        <end position="158"/>
    </location>
</feature>
<evidence type="ECO:0000256" key="2">
    <source>
        <dbReference type="ARBA" id="ARBA00022490"/>
    </source>
</evidence>
<evidence type="ECO:0000256" key="1">
    <source>
        <dbReference type="ARBA" id="ARBA00001286"/>
    </source>
</evidence>
<dbReference type="Pfam" id="PF01035">
    <property type="entry name" value="DNA_binding_1"/>
    <property type="match status" value="1"/>
</dbReference>
<evidence type="ECO:0000256" key="8">
    <source>
        <dbReference type="HAMAP-Rule" id="MF_00772"/>
    </source>
</evidence>
<dbReference type="FunFam" id="1.10.10.10:FF:000337">
    <property type="entry name" value="Methylated-DNA--protein-cysteine methyltransferase"/>
    <property type="match status" value="1"/>
</dbReference>
<dbReference type="CDD" id="cd06445">
    <property type="entry name" value="ATase"/>
    <property type="match status" value="1"/>
</dbReference>
<comment type="catalytic activity">
    <reaction evidence="7 8">
        <text>a 6-O-methyl-2'-deoxyguanosine in DNA + L-cysteinyl-[protein] = S-methyl-L-cysteinyl-[protein] + a 2'-deoxyguanosine in DNA</text>
        <dbReference type="Rhea" id="RHEA:24000"/>
        <dbReference type="Rhea" id="RHEA-COMP:10131"/>
        <dbReference type="Rhea" id="RHEA-COMP:10132"/>
        <dbReference type="Rhea" id="RHEA-COMP:11367"/>
        <dbReference type="Rhea" id="RHEA-COMP:11368"/>
        <dbReference type="ChEBI" id="CHEBI:29950"/>
        <dbReference type="ChEBI" id="CHEBI:82612"/>
        <dbReference type="ChEBI" id="CHEBI:85445"/>
        <dbReference type="ChEBI" id="CHEBI:85448"/>
        <dbReference type="EC" id="2.1.1.63"/>
    </reaction>
</comment>
<evidence type="ECO:0000256" key="5">
    <source>
        <dbReference type="ARBA" id="ARBA00022763"/>
    </source>
</evidence>
<name>A0A1U7CK26_9BACT</name>
<dbReference type="InterPro" id="IPR001497">
    <property type="entry name" value="MethylDNA_cys_MeTrfase_AS"/>
</dbReference>
<evidence type="ECO:0000313" key="10">
    <source>
        <dbReference type="EMBL" id="APW59285.1"/>
    </source>
</evidence>